<evidence type="ECO:0008006" key="4">
    <source>
        <dbReference type="Google" id="ProtNLM"/>
    </source>
</evidence>
<comment type="caution">
    <text evidence="2">The sequence shown here is derived from an EMBL/GenBank/DDBJ whole genome shotgun (WGS) entry which is preliminary data.</text>
</comment>
<dbReference type="EMBL" id="JAPWGY010000003">
    <property type="protein sequence ID" value="MCZ4281082.1"/>
    <property type="molecule type" value="Genomic_DNA"/>
</dbReference>
<reference evidence="2" key="1">
    <citation type="submission" date="2022-12" db="EMBL/GenBank/DDBJ databases">
        <title>Bacterial isolates from different developmental stages of Nematostella vectensis.</title>
        <authorList>
            <person name="Fraune S."/>
        </authorList>
    </citation>
    <scope>NUCLEOTIDE SEQUENCE</scope>
    <source>
        <strain evidence="2">G21630-S1</strain>
    </source>
</reference>
<evidence type="ECO:0000313" key="2">
    <source>
        <dbReference type="EMBL" id="MCZ4281082.1"/>
    </source>
</evidence>
<feature type="transmembrane region" description="Helical" evidence="1">
    <location>
        <begin position="35"/>
        <end position="58"/>
    </location>
</feature>
<gene>
    <name evidence="2" type="ORF">O4H49_09860</name>
</gene>
<keyword evidence="1" id="KW-0472">Membrane</keyword>
<feature type="transmembrane region" description="Helical" evidence="1">
    <location>
        <begin position="116"/>
        <end position="132"/>
    </location>
</feature>
<feature type="transmembrane region" description="Helical" evidence="1">
    <location>
        <begin position="6"/>
        <end position="23"/>
    </location>
</feature>
<evidence type="ECO:0000313" key="3">
    <source>
        <dbReference type="Proteomes" id="UP001069802"/>
    </source>
</evidence>
<feature type="transmembrane region" description="Helical" evidence="1">
    <location>
        <begin position="90"/>
        <end position="110"/>
    </location>
</feature>
<keyword evidence="1" id="KW-0812">Transmembrane</keyword>
<feature type="transmembrane region" description="Helical" evidence="1">
    <location>
        <begin position="175"/>
        <end position="195"/>
    </location>
</feature>
<feature type="transmembrane region" description="Helical" evidence="1">
    <location>
        <begin position="266"/>
        <end position="285"/>
    </location>
</feature>
<protein>
    <recommendedName>
        <fullName evidence="4">EamA domain-containing protein</fullName>
    </recommendedName>
</protein>
<dbReference type="Gene3D" id="1.10.3730.20">
    <property type="match status" value="1"/>
</dbReference>
<organism evidence="2 3">
    <name type="scientific">Kiloniella laminariae</name>
    <dbReference type="NCBI Taxonomy" id="454162"/>
    <lineage>
        <taxon>Bacteria</taxon>
        <taxon>Pseudomonadati</taxon>
        <taxon>Pseudomonadota</taxon>
        <taxon>Alphaproteobacteria</taxon>
        <taxon>Rhodospirillales</taxon>
        <taxon>Kiloniellaceae</taxon>
        <taxon>Kiloniella</taxon>
    </lineage>
</organism>
<keyword evidence="3" id="KW-1185">Reference proteome</keyword>
<feature type="transmembrane region" description="Helical" evidence="1">
    <location>
        <begin position="215"/>
        <end position="233"/>
    </location>
</feature>
<dbReference type="Proteomes" id="UP001069802">
    <property type="component" value="Unassembled WGS sequence"/>
</dbReference>
<proteinExistence type="predicted"/>
<evidence type="ECO:0000256" key="1">
    <source>
        <dbReference type="SAM" id="Phobius"/>
    </source>
</evidence>
<dbReference type="RefSeq" id="WP_269423262.1">
    <property type="nucleotide sequence ID" value="NZ_JAPWGY010000003.1"/>
</dbReference>
<accession>A0ABT4LM87</accession>
<feature type="transmembrane region" description="Helical" evidence="1">
    <location>
        <begin position="239"/>
        <end position="261"/>
    </location>
</feature>
<keyword evidence="1" id="KW-1133">Transmembrane helix</keyword>
<feature type="transmembrane region" description="Helical" evidence="1">
    <location>
        <begin position="144"/>
        <end position="163"/>
    </location>
</feature>
<name>A0ABT4LM87_9PROT</name>
<feature type="transmembrane region" description="Helical" evidence="1">
    <location>
        <begin position="64"/>
        <end position="83"/>
    </location>
</feature>
<sequence length="287" mass="31670">MGLTIAALVLLSACLHPLWNTLIKKGENQRTGFLALTLGMITIAFGHSLLSGFDLFAAFEAWDLVIFSWIGQMCYGSGLVAVLRRGDLSAYYPIIRSTPLIVIAFNFLVLGQSYDLLVILFVLLVLFAAFMLQYRRGHRLFDDPVTLGFALLSLLGTGIYTLADATAMQVLEPSVLNFWVNLFCFPSYCLLYWLIDRDNAGVRTVKAFIARPVHYFMIGAICYSSYFLILYVYSEGADVAAVATVRQASIPISVLIGGLYFREGAVLRRLVASLFLAMGIVGIILNG</sequence>